<name>X0YNN9_9ZZZZ</name>
<dbReference type="EMBL" id="BARS01055917">
    <property type="protein sequence ID" value="GAG50073.1"/>
    <property type="molecule type" value="Genomic_DNA"/>
</dbReference>
<accession>X0YNN9</accession>
<feature type="non-terminal residue" evidence="2">
    <location>
        <position position="142"/>
    </location>
</feature>
<protein>
    <recommendedName>
        <fullName evidence="3">DUF4203 domain-containing protein</fullName>
    </recommendedName>
</protein>
<evidence type="ECO:0000256" key="1">
    <source>
        <dbReference type="SAM" id="Phobius"/>
    </source>
</evidence>
<feature type="transmembrane region" description="Helical" evidence="1">
    <location>
        <begin position="85"/>
        <end position="101"/>
    </location>
</feature>
<keyword evidence="1" id="KW-0812">Transmembrane</keyword>
<evidence type="ECO:0000313" key="2">
    <source>
        <dbReference type="EMBL" id="GAG50073.1"/>
    </source>
</evidence>
<evidence type="ECO:0008006" key="3">
    <source>
        <dbReference type="Google" id="ProtNLM"/>
    </source>
</evidence>
<reference evidence="2" key="1">
    <citation type="journal article" date="2014" name="Front. Microbiol.">
        <title>High frequency of phylogenetically diverse reductive dehalogenase-homologous genes in deep subseafloor sedimentary metagenomes.</title>
        <authorList>
            <person name="Kawai M."/>
            <person name="Futagami T."/>
            <person name="Toyoda A."/>
            <person name="Takaki Y."/>
            <person name="Nishi S."/>
            <person name="Hori S."/>
            <person name="Arai W."/>
            <person name="Tsubouchi T."/>
            <person name="Morono Y."/>
            <person name="Uchiyama I."/>
            <person name="Ito T."/>
            <person name="Fujiyama A."/>
            <person name="Inagaki F."/>
            <person name="Takami H."/>
        </authorList>
    </citation>
    <scope>NUCLEOTIDE SEQUENCE</scope>
    <source>
        <strain evidence="2">Expedition CK06-06</strain>
    </source>
</reference>
<proteinExistence type="predicted"/>
<feature type="transmembrane region" description="Helical" evidence="1">
    <location>
        <begin position="61"/>
        <end position="79"/>
    </location>
</feature>
<dbReference type="AlphaFoldDB" id="X0YNN9"/>
<gene>
    <name evidence="2" type="ORF">S01H1_82475</name>
</gene>
<keyword evidence="1" id="KW-1133">Transmembrane helix</keyword>
<feature type="transmembrane region" description="Helical" evidence="1">
    <location>
        <begin position="33"/>
        <end position="54"/>
    </location>
</feature>
<sequence length="142" mass="15094">MDCLTILAQAAEISTERVSETQIVPVDYIWEQIVTLSWLQAVIAISFGAVHLLYGWRIFKALAVISFAILGLYGGMWVGGQFDKVLLGSVVGAILLAALAVPLMRWAVSILGAVAGGILTAGVWYACGLPEQYIWAGGLVGV</sequence>
<comment type="caution">
    <text evidence="2">The sequence shown here is derived from an EMBL/GenBank/DDBJ whole genome shotgun (WGS) entry which is preliminary data.</text>
</comment>
<organism evidence="2">
    <name type="scientific">marine sediment metagenome</name>
    <dbReference type="NCBI Taxonomy" id="412755"/>
    <lineage>
        <taxon>unclassified sequences</taxon>
        <taxon>metagenomes</taxon>
        <taxon>ecological metagenomes</taxon>
    </lineage>
</organism>
<keyword evidence="1" id="KW-0472">Membrane</keyword>
<feature type="transmembrane region" description="Helical" evidence="1">
    <location>
        <begin position="108"/>
        <end position="126"/>
    </location>
</feature>